<gene>
    <name evidence="3" type="ORF">K2U94_10975</name>
</gene>
<dbReference type="Proteomes" id="UP001139104">
    <property type="component" value="Unassembled WGS sequence"/>
</dbReference>
<dbReference type="PANTHER" id="PTHR23416:SF23">
    <property type="entry name" value="ACETYLTRANSFERASE C18B11.09C-RELATED"/>
    <property type="match status" value="1"/>
</dbReference>
<sequence length="193" mass="21503">MMEPKRRSPRHGGPTFALRHRLFRCLWGLVWNGLGAWTPTPFFLWRRALVRLFGGKITASARIYPGVQIWYPPHLEMAEYSCLARGVNCYCMAPIRLEPYALASQGAHLCAGTHDVDDPHFTLHARPIVIAAHAWVAAEAFVGPGVTLAAGAVLGARAVAFRDLESWTIYVGNPARRSRARRRPLRKQAGLKP</sequence>
<dbReference type="PANTHER" id="PTHR23416">
    <property type="entry name" value="SIALIC ACID SYNTHASE-RELATED"/>
    <property type="match status" value="1"/>
</dbReference>
<accession>A0ABS9Z6P1</accession>
<reference evidence="3" key="1">
    <citation type="journal article" date="2022" name="ISME J.">
        <title>Identification of active gaseous-alkane degraders at natural gas seeps.</title>
        <authorList>
            <person name="Farhan Ul Haque M."/>
            <person name="Hernandez M."/>
            <person name="Crombie A.T."/>
            <person name="Murrell J.C."/>
        </authorList>
    </citation>
    <scope>NUCLEOTIDE SEQUENCE</scope>
    <source>
        <strain evidence="3">PC2</strain>
    </source>
</reference>
<keyword evidence="2" id="KW-0808">Transferase</keyword>
<dbReference type="EMBL" id="JAIVFP010000001">
    <property type="protein sequence ID" value="MCI4683283.1"/>
    <property type="molecule type" value="Genomic_DNA"/>
</dbReference>
<evidence type="ECO:0000256" key="1">
    <source>
        <dbReference type="ARBA" id="ARBA00007274"/>
    </source>
</evidence>
<organism evidence="3 4">
    <name type="scientific">Candidatus Rhodoblastus alkanivorans</name>
    <dbReference type="NCBI Taxonomy" id="2954117"/>
    <lineage>
        <taxon>Bacteria</taxon>
        <taxon>Pseudomonadati</taxon>
        <taxon>Pseudomonadota</taxon>
        <taxon>Alphaproteobacteria</taxon>
        <taxon>Hyphomicrobiales</taxon>
        <taxon>Rhodoblastaceae</taxon>
        <taxon>Rhodoblastus</taxon>
    </lineage>
</organism>
<dbReference type="Gene3D" id="2.160.10.10">
    <property type="entry name" value="Hexapeptide repeat proteins"/>
    <property type="match status" value="1"/>
</dbReference>
<keyword evidence="4" id="KW-1185">Reference proteome</keyword>
<name>A0ABS9Z6P1_9HYPH</name>
<evidence type="ECO:0000313" key="4">
    <source>
        <dbReference type="Proteomes" id="UP001139104"/>
    </source>
</evidence>
<dbReference type="InterPro" id="IPR011004">
    <property type="entry name" value="Trimer_LpxA-like_sf"/>
</dbReference>
<dbReference type="RefSeq" id="WP_243067245.1">
    <property type="nucleotide sequence ID" value="NZ_JAIVFK010000025.1"/>
</dbReference>
<protein>
    <submittedName>
        <fullName evidence="3">Colanic acid biosynthesis acetyltransferase</fullName>
    </submittedName>
</protein>
<proteinExistence type="inferred from homology"/>
<comment type="caution">
    <text evidence="3">The sequence shown here is derived from an EMBL/GenBank/DDBJ whole genome shotgun (WGS) entry which is preliminary data.</text>
</comment>
<comment type="similarity">
    <text evidence="1">Belongs to the transferase hexapeptide repeat family.</text>
</comment>
<dbReference type="SUPFAM" id="SSF51161">
    <property type="entry name" value="Trimeric LpxA-like enzymes"/>
    <property type="match status" value="1"/>
</dbReference>
<evidence type="ECO:0000313" key="3">
    <source>
        <dbReference type="EMBL" id="MCI4683283.1"/>
    </source>
</evidence>
<evidence type="ECO:0000256" key="2">
    <source>
        <dbReference type="ARBA" id="ARBA00022679"/>
    </source>
</evidence>
<dbReference type="InterPro" id="IPR051159">
    <property type="entry name" value="Hexapeptide_acetyltransf"/>
</dbReference>